<reference evidence="1 2" key="1">
    <citation type="submission" date="2019-10" db="EMBL/GenBank/DDBJ databases">
        <title>Assembly and Annotation for the nematode Trichostrongylus colubriformis.</title>
        <authorList>
            <person name="Martin J."/>
        </authorList>
    </citation>
    <scope>NUCLEOTIDE SEQUENCE [LARGE SCALE GENOMIC DNA]</scope>
    <source>
        <strain evidence="1">G859</strain>
        <tissue evidence="1">Whole worm</tissue>
    </source>
</reference>
<evidence type="ECO:0000313" key="1">
    <source>
        <dbReference type="EMBL" id="KAK5982039.1"/>
    </source>
</evidence>
<dbReference type="AlphaFoldDB" id="A0AAN8J2U6"/>
<comment type="caution">
    <text evidence="1">The sequence shown here is derived from an EMBL/GenBank/DDBJ whole genome shotgun (WGS) entry which is preliminary data.</text>
</comment>
<sequence>MLGFQSVPWGYNYLHDSCFTLICMAHKDVLEVAQVLLDLPRQTWSLSIRKSLSQLGRIVLQSPNPYMILFSCSSSVKVVATLLYTILFAGSRGFVRGARTTSKTRQVEDWWVLLNWHH</sequence>
<proteinExistence type="predicted"/>
<name>A0AAN8J2U6_TRICO</name>
<keyword evidence="2" id="KW-1185">Reference proteome</keyword>
<evidence type="ECO:0000313" key="2">
    <source>
        <dbReference type="Proteomes" id="UP001331761"/>
    </source>
</evidence>
<organism evidence="1 2">
    <name type="scientific">Trichostrongylus colubriformis</name>
    <name type="common">Black scour worm</name>
    <dbReference type="NCBI Taxonomy" id="6319"/>
    <lineage>
        <taxon>Eukaryota</taxon>
        <taxon>Metazoa</taxon>
        <taxon>Ecdysozoa</taxon>
        <taxon>Nematoda</taxon>
        <taxon>Chromadorea</taxon>
        <taxon>Rhabditida</taxon>
        <taxon>Rhabditina</taxon>
        <taxon>Rhabditomorpha</taxon>
        <taxon>Strongyloidea</taxon>
        <taxon>Trichostrongylidae</taxon>
        <taxon>Trichostrongylus</taxon>
    </lineage>
</organism>
<dbReference type="Proteomes" id="UP001331761">
    <property type="component" value="Unassembled WGS sequence"/>
</dbReference>
<accession>A0AAN8J2U6</accession>
<gene>
    <name evidence="1" type="ORF">GCK32_018342</name>
</gene>
<dbReference type="EMBL" id="WIXE01005598">
    <property type="protein sequence ID" value="KAK5982039.1"/>
    <property type="molecule type" value="Genomic_DNA"/>
</dbReference>
<protein>
    <submittedName>
        <fullName evidence="1">Uncharacterized protein</fullName>
    </submittedName>
</protein>